<dbReference type="AlphaFoldDB" id="A0A0B3BR71"/>
<name>A0A0B3BR71_9PSED</name>
<evidence type="ECO:0000313" key="2">
    <source>
        <dbReference type="EMBL" id="KHO65090.1"/>
    </source>
</evidence>
<protein>
    <recommendedName>
        <fullName evidence="4">DUF2780 domain-containing protein</fullName>
    </recommendedName>
</protein>
<proteinExistence type="predicted"/>
<dbReference type="InterPro" id="IPR021302">
    <property type="entry name" value="DUF2780_VcgC/VcgE"/>
</dbReference>
<dbReference type="OrthoDB" id="8546843at2"/>
<keyword evidence="3" id="KW-1185">Reference proteome</keyword>
<dbReference type="Pfam" id="PF11075">
    <property type="entry name" value="DUF2780"/>
    <property type="match status" value="1"/>
</dbReference>
<dbReference type="STRING" id="706570.PT85_08645"/>
<dbReference type="RefSeq" id="WP_027590781.1">
    <property type="nucleotide sequence ID" value="NZ_FMUP01000006.1"/>
</dbReference>
<comment type="caution">
    <text evidence="2">The sequence shown here is derived from an EMBL/GenBank/DDBJ whole genome shotgun (WGS) entry which is preliminary data.</text>
</comment>
<gene>
    <name evidence="2" type="ORF">PT85_08645</name>
</gene>
<keyword evidence="1" id="KW-0732">Signal</keyword>
<dbReference type="EMBL" id="JTAK01000003">
    <property type="protein sequence ID" value="KHO65090.1"/>
    <property type="molecule type" value="Genomic_DNA"/>
</dbReference>
<feature type="chain" id="PRO_5002081020" description="DUF2780 domain-containing protein" evidence="1">
    <location>
        <begin position="22"/>
        <end position="185"/>
    </location>
</feature>
<accession>A0A0B3BR71</accession>
<dbReference type="Proteomes" id="UP000030980">
    <property type="component" value="Unassembled WGS sequence"/>
</dbReference>
<evidence type="ECO:0000256" key="1">
    <source>
        <dbReference type="SAM" id="SignalP"/>
    </source>
</evidence>
<dbReference type="PROSITE" id="PS51257">
    <property type="entry name" value="PROKAR_LIPOPROTEIN"/>
    <property type="match status" value="1"/>
</dbReference>
<organism evidence="2 3">
    <name type="scientific">Pseudomonas flexibilis</name>
    <dbReference type="NCBI Taxonomy" id="706570"/>
    <lineage>
        <taxon>Bacteria</taxon>
        <taxon>Pseudomonadati</taxon>
        <taxon>Pseudomonadota</taxon>
        <taxon>Gammaproteobacteria</taxon>
        <taxon>Pseudomonadales</taxon>
        <taxon>Pseudomonadaceae</taxon>
        <taxon>Pseudomonas</taxon>
    </lineage>
</organism>
<reference evidence="2 3" key="1">
    <citation type="submission" date="2014-11" db="EMBL/GenBank/DDBJ databases">
        <title>Genome sequence of Pseudomonas tuomuerensis JCM 14085.</title>
        <authorList>
            <person name="Shin S.-K."/>
            <person name="Yi H."/>
        </authorList>
    </citation>
    <scope>NUCLEOTIDE SEQUENCE [LARGE SCALE GENOMIC DNA]</scope>
    <source>
        <strain evidence="2 3">JCM 14085</strain>
    </source>
</reference>
<sequence length="185" mass="18523">MKHPALASLAMVVALSGCANSGVTMNDAVQVASAINTATPNAGTSATRTTITELLNVFAATPVSGQQALGGTAALLGLAQSQLGGNQYAQLAQQVPGLQQITGSNAVSQLNALGMLSGKSNQQSLLSTALGNTGSPAGVNQAFSALGMDTSMVGVFSQLLLQYFGSEGVSTPLLQSLASVWGVQR</sequence>
<feature type="signal peptide" evidence="1">
    <location>
        <begin position="1"/>
        <end position="21"/>
    </location>
</feature>
<evidence type="ECO:0000313" key="3">
    <source>
        <dbReference type="Proteomes" id="UP000030980"/>
    </source>
</evidence>
<evidence type="ECO:0008006" key="4">
    <source>
        <dbReference type="Google" id="ProtNLM"/>
    </source>
</evidence>